<accession>A0ABV8MSA9</accession>
<dbReference type="Proteomes" id="UP001595791">
    <property type="component" value="Unassembled WGS sequence"/>
</dbReference>
<sequence length="170" mass="19362">MVEIEEGLLVFRFDTALAGKYDDWSFYRNQFNSAFGGTKAVDMICLDSTAVWLIEVKDYRGHTRTKPTDLGDEVAAKVRDTLAGLLAARFNANDSEEKKLAKAVAQRKELRVVLHLEQPAKHSKLRRRAIEPADVQQKLRQLLKAVDPHPRVVERATTRAEMPWMVEDKS</sequence>
<evidence type="ECO:0008006" key="3">
    <source>
        <dbReference type="Google" id="ProtNLM"/>
    </source>
</evidence>
<dbReference type="EMBL" id="JBHSBU010000001">
    <property type="protein sequence ID" value="MFC4159826.1"/>
    <property type="molecule type" value="Genomic_DNA"/>
</dbReference>
<proteinExistence type="predicted"/>
<name>A0ABV8MSA9_9NEIS</name>
<keyword evidence="2" id="KW-1185">Reference proteome</keyword>
<protein>
    <recommendedName>
        <fullName evidence="3">Cysteinyl-tRNA synthetase</fullName>
    </recommendedName>
</protein>
<organism evidence="1 2">
    <name type="scientific">Chitinimonas lacunae</name>
    <dbReference type="NCBI Taxonomy" id="1963018"/>
    <lineage>
        <taxon>Bacteria</taxon>
        <taxon>Pseudomonadati</taxon>
        <taxon>Pseudomonadota</taxon>
        <taxon>Betaproteobacteria</taxon>
        <taxon>Neisseriales</taxon>
        <taxon>Chitinibacteraceae</taxon>
        <taxon>Chitinimonas</taxon>
    </lineage>
</organism>
<reference evidence="2" key="1">
    <citation type="journal article" date="2019" name="Int. J. Syst. Evol. Microbiol.">
        <title>The Global Catalogue of Microorganisms (GCM) 10K type strain sequencing project: providing services to taxonomists for standard genome sequencing and annotation.</title>
        <authorList>
            <consortium name="The Broad Institute Genomics Platform"/>
            <consortium name="The Broad Institute Genome Sequencing Center for Infectious Disease"/>
            <person name="Wu L."/>
            <person name="Ma J."/>
        </authorList>
    </citation>
    <scope>NUCLEOTIDE SEQUENCE [LARGE SCALE GENOMIC DNA]</scope>
    <source>
        <strain evidence="2">LMG 29894</strain>
    </source>
</reference>
<dbReference type="RefSeq" id="WP_378163999.1">
    <property type="nucleotide sequence ID" value="NZ_JBHSBU010000001.1"/>
</dbReference>
<gene>
    <name evidence="1" type="ORF">ACFOW7_10760</name>
</gene>
<evidence type="ECO:0000313" key="1">
    <source>
        <dbReference type="EMBL" id="MFC4159826.1"/>
    </source>
</evidence>
<comment type="caution">
    <text evidence="1">The sequence shown here is derived from an EMBL/GenBank/DDBJ whole genome shotgun (WGS) entry which is preliminary data.</text>
</comment>
<evidence type="ECO:0000313" key="2">
    <source>
        <dbReference type="Proteomes" id="UP001595791"/>
    </source>
</evidence>